<dbReference type="AlphaFoldDB" id="A0AAD4KXD0"/>
<evidence type="ECO:0000259" key="4">
    <source>
        <dbReference type="Pfam" id="PF03328"/>
    </source>
</evidence>
<keyword evidence="3" id="KW-0456">Lyase</keyword>
<dbReference type="SUPFAM" id="SSF51621">
    <property type="entry name" value="Phosphoenolpyruvate/pyruvate domain"/>
    <property type="match status" value="1"/>
</dbReference>
<dbReference type="RefSeq" id="XP_046074643.1">
    <property type="nucleotide sequence ID" value="XM_046215743.1"/>
</dbReference>
<evidence type="ECO:0000313" key="6">
    <source>
        <dbReference type="Proteomes" id="UP001201262"/>
    </source>
</evidence>
<evidence type="ECO:0000256" key="2">
    <source>
        <dbReference type="ARBA" id="ARBA00022723"/>
    </source>
</evidence>
<dbReference type="GO" id="GO:0005737">
    <property type="term" value="C:cytoplasm"/>
    <property type="evidence" value="ECO:0007669"/>
    <property type="project" value="TreeGrafter"/>
</dbReference>
<dbReference type="Pfam" id="PF03328">
    <property type="entry name" value="HpcH_HpaI"/>
    <property type="match status" value="1"/>
</dbReference>
<dbReference type="Proteomes" id="UP001201262">
    <property type="component" value="Unassembled WGS sequence"/>
</dbReference>
<proteinExistence type="inferred from homology"/>
<dbReference type="InterPro" id="IPR015813">
    <property type="entry name" value="Pyrv/PenolPyrv_kinase-like_dom"/>
</dbReference>
<dbReference type="Gene3D" id="3.20.20.60">
    <property type="entry name" value="Phosphoenolpyruvate-binding domains"/>
    <property type="match status" value="1"/>
</dbReference>
<keyword evidence="2" id="KW-0479">Metal-binding</keyword>
<dbReference type="EMBL" id="JAJTJA010000004">
    <property type="protein sequence ID" value="KAH8700937.1"/>
    <property type="molecule type" value="Genomic_DNA"/>
</dbReference>
<name>A0AAD4KXD0_9EURO</name>
<dbReference type="PANTHER" id="PTHR30502">
    <property type="entry name" value="2-KETO-3-DEOXY-L-RHAMNONATE ALDOLASE"/>
    <property type="match status" value="1"/>
</dbReference>
<dbReference type="InterPro" id="IPR040442">
    <property type="entry name" value="Pyrv_kinase-like_dom_sf"/>
</dbReference>
<keyword evidence="5" id="KW-0670">Pyruvate</keyword>
<dbReference type="GO" id="GO:0016832">
    <property type="term" value="F:aldehyde-lyase activity"/>
    <property type="evidence" value="ECO:0007669"/>
    <property type="project" value="TreeGrafter"/>
</dbReference>
<dbReference type="GO" id="GO:0046872">
    <property type="term" value="F:metal ion binding"/>
    <property type="evidence" value="ECO:0007669"/>
    <property type="project" value="UniProtKB-KW"/>
</dbReference>
<dbReference type="InterPro" id="IPR050251">
    <property type="entry name" value="HpcH-HpaI_aldolase"/>
</dbReference>
<accession>A0AAD4KXD0</accession>
<keyword evidence="5" id="KW-0808">Transferase</keyword>
<evidence type="ECO:0000313" key="5">
    <source>
        <dbReference type="EMBL" id="KAH8700937.1"/>
    </source>
</evidence>
<sequence>MLQNNLLQKVSENHICKAFGIKVVKSNEVILLAKAAGYDAVFIDLEHSVLSTQDASILCSSALLSKITPFVRVPYQCGQGFVQRVLDGGAMGIIFPHINTAEDAKRAVSTTKFPPHGKRSLTAAVPQFEFQRVGAKDVIQQLDSTGSTVFIMVETVECLNNIDAIAAMQGVDVLLIGANDLSLELGILGEWEHWKFQNALHKIANAAQKSGKILGVAGLYARPDICKMLVREHGARFVLGHLDVGLLAMAMNRNVELLRDMEM</sequence>
<protein>
    <submittedName>
        <fullName evidence="5">Pyruvate/Phosphoenolpyruvate kinase</fullName>
    </submittedName>
</protein>
<dbReference type="PANTHER" id="PTHR30502:SF0">
    <property type="entry name" value="PHOSPHOENOLPYRUVATE CARBOXYLASE FAMILY PROTEIN"/>
    <property type="match status" value="1"/>
</dbReference>
<dbReference type="GO" id="GO:0016301">
    <property type="term" value="F:kinase activity"/>
    <property type="evidence" value="ECO:0007669"/>
    <property type="project" value="UniProtKB-KW"/>
</dbReference>
<reference evidence="5" key="1">
    <citation type="submission" date="2021-12" db="EMBL/GenBank/DDBJ databases">
        <title>Convergent genome expansion in fungi linked to evolution of root-endophyte symbiosis.</title>
        <authorList>
            <consortium name="DOE Joint Genome Institute"/>
            <person name="Ke Y.-H."/>
            <person name="Bonito G."/>
            <person name="Liao H.-L."/>
            <person name="Looney B."/>
            <person name="Rojas-Flechas A."/>
            <person name="Nash J."/>
            <person name="Hameed K."/>
            <person name="Schadt C."/>
            <person name="Martin F."/>
            <person name="Crous P.W."/>
            <person name="Miettinen O."/>
            <person name="Magnuson J.K."/>
            <person name="Labbe J."/>
            <person name="Jacobson D."/>
            <person name="Doktycz M.J."/>
            <person name="Veneault-Fourrey C."/>
            <person name="Kuo A."/>
            <person name="Mondo S."/>
            <person name="Calhoun S."/>
            <person name="Riley R."/>
            <person name="Ohm R."/>
            <person name="LaButti K."/>
            <person name="Andreopoulos B."/>
            <person name="Pangilinan J."/>
            <person name="Nolan M."/>
            <person name="Tritt A."/>
            <person name="Clum A."/>
            <person name="Lipzen A."/>
            <person name="Daum C."/>
            <person name="Barry K."/>
            <person name="Grigoriev I.V."/>
            <person name="Vilgalys R."/>
        </authorList>
    </citation>
    <scope>NUCLEOTIDE SEQUENCE</scope>
    <source>
        <strain evidence="5">PMI_201</strain>
    </source>
</reference>
<evidence type="ECO:0000256" key="1">
    <source>
        <dbReference type="ARBA" id="ARBA00005568"/>
    </source>
</evidence>
<dbReference type="GeneID" id="70246030"/>
<gene>
    <name evidence="5" type="ORF">BGW36DRAFT_375263</name>
</gene>
<keyword evidence="6" id="KW-1185">Reference proteome</keyword>
<comment type="caution">
    <text evidence="5">The sequence shown here is derived from an EMBL/GenBank/DDBJ whole genome shotgun (WGS) entry which is preliminary data.</text>
</comment>
<comment type="similarity">
    <text evidence="1">Belongs to the HpcH/HpaI aldolase family.</text>
</comment>
<dbReference type="InterPro" id="IPR005000">
    <property type="entry name" value="Aldolase/citrate-lyase_domain"/>
</dbReference>
<feature type="domain" description="HpcH/HpaI aldolase/citrate lyase" evidence="4">
    <location>
        <begin position="32"/>
        <end position="212"/>
    </location>
</feature>
<keyword evidence="5" id="KW-0418">Kinase</keyword>
<evidence type="ECO:0000256" key="3">
    <source>
        <dbReference type="ARBA" id="ARBA00023239"/>
    </source>
</evidence>
<organism evidence="5 6">
    <name type="scientific">Talaromyces proteolyticus</name>
    <dbReference type="NCBI Taxonomy" id="1131652"/>
    <lineage>
        <taxon>Eukaryota</taxon>
        <taxon>Fungi</taxon>
        <taxon>Dikarya</taxon>
        <taxon>Ascomycota</taxon>
        <taxon>Pezizomycotina</taxon>
        <taxon>Eurotiomycetes</taxon>
        <taxon>Eurotiomycetidae</taxon>
        <taxon>Eurotiales</taxon>
        <taxon>Trichocomaceae</taxon>
        <taxon>Talaromyces</taxon>
        <taxon>Talaromyces sect. Bacilispori</taxon>
    </lineage>
</organism>